<dbReference type="InterPro" id="IPR038551">
    <property type="entry name" value="Ribosomal_eS26_sf"/>
</dbReference>
<keyword evidence="3 4" id="KW-0687">Ribonucleoprotein</keyword>
<dbReference type="PANTHER" id="PTHR12538:SF0">
    <property type="entry name" value="40S RIBOSOMAL PROTEIN S26"/>
    <property type="match status" value="1"/>
</dbReference>
<evidence type="ECO:0000256" key="4">
    <source>
        <dbReference type="RuleBase" id="RU363128"/>
    </source>
</evidence>
<dbReference type="InterPro" id="IPR000892">
    <property type="entry name" value="Ribosomal_eS26"/>
</dbReference>
<dbReference type="Gene3D" id="3.30.1740.20">
    <property type="entry name" value="Ribosomal protein S26e"/>
    <property type="match status" value="1"/>
</dbReference>
<evidence type="ECO:0000313" key="5">
    <source>
        <dbReference type="Ensembl" id="ENSSMRP00000018373.1"/>
    </source>
</evidence>
<keyword evidence="2 4" id="KW-0689">Ribosomal protein</keyword>
<dbReference type="GO" id="GO:0022627">
    <property type="term" value="C:cytosolic small ribosomal subunit"/>
    <property type="evidence" value="ECO:0007669"/>
    <property type="project" value="TreeGrafter"/>
</dbReference>
<proteinExistence type="inferred from homology"/>
<name>A0A8D0C754_SALMN</name>
<evidence type="ECO:0000256" key="1">
    <source>
        <dbReference type="ARBA" id="ARBA00008596"/>
    </source>
</evidence>
<sequence>MTICKKRRNNAHAKKGQGHVYSICCSKAATVQDISEATALDSYMLPKLVVKRHNCVICATHSKVMRNHFCEAQKDRFVPPRFRPAGAAPGSLLSPCKEMV</sequence>
<keyword evidence="6" id="KW-1185">Reference proteome</keyword>
<protein>
    <recommendedName>
        <fullName evidence="4">40S ribosomal protein S26</fullName>
    </recommendedName>
</protein>
<dbReference type="GO" id="GO:0003735">
    <property type="term" value="F:structural constituent of ribosome"/>
    <property type="evidence" value="ECO:0007669"/>
    <property type="project" value="InterPro"/>
</dbReference>
<dbReference type="Proteomes" id="UP000694421">
    <property type="component" value="Unplaced"/>
</dbReference>
<evidence type="ECO:0000256" key="2">
    <source>
        <dbReference type="ARBA" id="ARBA00022980"/>
    </source>
</evidence>
<dbReference type="Pfam" id="PF01283">
    <property type="entry name" value="Ribosomal_S26e"/>
    <property type="match status" value="1"/>
</dbReference>
<dbReference type="GeneTree" id="ENSGT00390000002517"/>
<dbReference type="GO" id="GO:0006412">
    <property type="term" value="P:translation"/>
    <property type="evidence" value="ECO:0007669"/>
    <property type="project" value="InterPro"/>
</dbReference>
<dbReference type="Ensembl" id="ENSSMRT00000021519.1">
    <property type="protein sequence ID" value="ENSSMRP00000018373.1"/>
    <property type="gene ID" value="ENSSMRG00000014289.1"/>
</dbReference>
<evidence type="ECO:0000313" key="6">
    <source>
        <dbReference type="Proteomes" id="UP000694421"/>
    </source>
</evidence>
<accession>A0A8D0C754</accession>
<reference evidence="5" key="1">
    <citation type="submission" date="2025-08" db="UniProtKB">
        <authorList>
            <consortium name="Ensembl"/>
        </authorList>
    </citation>
    <scope>IDENTIFICATION</scope>
</reference>
<organism evidence="5 6">
    <name type="scientific">Salvator merianae</name>
    <name type="common">Argentine black and white tegu</name>
    <name type="synonym">Tupinambis merianae</name>
    <dbReference type="NCBI Taxonomy" id="96440"/>
    <lineage>
        <taxon>Eukaryota</taxon>
        <taxon>Metazoa</taxon>
        <taxon>Chordata</taxon>
        <taxon>Craniata</taxon>
        <taxon>Vertebrata</taxon>
        <taxon>Euteleostomi</taxon>
        <taxon>Lepidosauria</taxon>
        <taxon>Squamata</taxon>
        <taxon>Bifurcata</taxon>
        <taxon>Unidentata</taxon>
        <taxon>Episquamata</taxon>
        <taxon>Laterata</taxon>
        <taxon>Teiioidea</taxon>
        <taxon>Teiidae</taxon>
        <taxon>Salvator</taxon>
    </lineage>
</organism>
<evidence type="ECO:0000256" key="3">
    <source>
        <dbReference type="ARBA" id="ARBA00023274"/>
    </source>
</evidence>
<dbReference type="GO" id="GO:0003729">
    <property type="term" value="F:mRNA binding"/>
    <property type="evidence" value="ECO:0007669"/>
    <property type="project" value="TreeGrafter"/>
</dbReference>
<dbReference type="AlphaFoldDB" id="A0A8D0C754"/>
<reference evidence="5" key="2">
    <citation type="submission" date="2025-09" db="UniProtKB">
        <authorList>
            <consortium name="Ensembl"/>
        </authorList>
    </citation>
    <scope>IDENTIFICATION</scope>
</reference>
<dbReference type="PANTHER" id="PTHR12538">
    <property type="entry name" value="40S RIBOSOMAL PROTEIN S26"/>
    <property type="match status" value="1"/>
</dbReference>
<comment type="similarity">
    <text evidence="1 4">Belongs to the eukaryotic ribosomal protein eS26 family.</text>
</comment>